<dbReference type="OrthoDB" id="9804145at2"/>
<dbReference type="AlphaFoldDB" id="G5GNE3"/>
<keyword evidence="4" id="KW-1185">Reference proteome</keyword>
<evidence type="ECO:0000259" key="2">
    <source>
        <dbReference type="Pfam" id="PF19778"/>
    </source>
</evidence>
<dbReference type="Proteomes" id="UP000004129">
    <property type="component" value="Unassembled WGS sequence"/>
</dbReference>
<protein>
    <submittedName>
        <fullName evidence="3">Uncharacterized protein</fullName>
    </submittedName>
</protein>
<dbReference type="Pfam" id="PF19778">
    <property type="entry name" value="RE_endonuc"/>
    <property type="match status" value="1"/>
</dbReference>
<dbReference type="STRING" id="679201.HMPREF9334_00897"/>
<dbReference type="InterPro" id="IPR045572">
    <property type="entry name" value="RE_endonuc_C"/>
</dbReference>
<dbReference type="GO" id="GO:0015668">
    <property type="term" value="F:type III site-specific deoxyribonuclease activity"/>
    <property type="evidence" value="ECO:0007669"/>
    <property type="project" value="InterPro"/>
</dbReference>
<sequence length="1038" mass="116736">MKFHFTVQPYQTDAVEAVVRVFEGQPYAARTTYLRDVGTNAAQGNLLPVQESYMNAPLLTAEADDGFRNEELHLTQGELLAHIRRVQSARNLHLSDTLSAPLGACALDVEMETGTGKTYVYIKTMFELNRRYGWSKFIVVVPSIAIREGVKKSFEMTAEHFMEHYGKKARFFVYSSANLNQLDAFSADAGLSVMIINTQAFAASLNEEKSIEGRGGNKEARIIYSKRDAFGSRRPIDVIAANRPILILDEPQKMGKKGSVTQKALAQFAPLFTLNYSATHAERHNLVYVLDAVDAYNARLVKKIEVKGFEVKNLPGTGRYLYLAEIVLSPKVPPRARIEFEVAQKGGVRRTLRIVSKGDNLCHLSGGMAQYEGYVVEHIDAAAGTVLFLNGTTLHTGDVQGDVSEADLRRVQIRETIVSHFEKEQRLFARGIKTLSLFFIDEVAKYRQYDADGNAVLGEYGQIFEEEYRAVMNENRDIFDPAYMKYLDDVPVEKVHTGYFSIDKKTGRAVDSSLRRGSDLSDDISAYDLILKDKERLLSFDEPTRVIFSHSALREGWDNPNVFQICTLKHAASVTAKRQEVGRGLRLAVDQTGQRMDRTVLGDAVHEVNVLTVIASESYAGFVGDLQKQMEAELYDRPKAATEAYFKGKTVQSADGTAMELDEKAARVIYKYLLQHDYIDDDGHVTEDYRTALAAGTLAPLPKALMPMTEGVHRLVQAIYDESVLRTMISDAGATKTPENKLNERFYRKEFQELWKRINHKYAYTVSFDTRQLVRAAIDHINAELRVSRLQYTITYGSQQTDLDVGMVADGTSFAYGKSRTSTLKRAQGSAVTYDLIGRIAAGTTLTRRTVVEILQGIKAEVFAGYRCNPEEFIRTVTRLILEQKATRIVDHIEYNTIEGSYDASIFATEKRPYTEAYEAEKAIQNYVFTDGNVERRFAQDLDGGNEVLIYAKLPRGFAIPTPVGSYAPDWAIVFREGKVRHIYFVAETKGTLSSLQLRPIEEAKIACAKKLFEKLHSDCVIYEHVNDFQTLLNRVMK</sequence>
<reference evidence="3 4" key="1">
    <citation type="submission" date="2011-08" db="EMBL/GenBank/DDBJ databases">
        <title>The Genome Sequence of Selenomonas infelix ATCC 43532.</title>
        <authorList>
            <consortium name="The Broad Institute Genome Sequencing Platform"/>
            <person name="Earl A."/>
            <person name="Ward D."/>
            <person name="Feldgarden M."/>
            <person name="Gevers D."/>
            <person name="Izard J."/>
            <person name="Blanton J.M."/>
            <person name="Baranova O.V."/>
            <person name="Dewhirst F.E."/>
            <person name="Young S.K."/>
            <person name="Zeng Q."/>
            <person name="Gargeya S."/>
            <person name="Fitzgerald M."/>
            <person name="Haas B."/>
            <person name="Abouelleil A."/>
            <person name="Alvarado L."/>
            <person name="Arachchi H.M."/>
            <person name="Berlin A."/>
            <person name="Brown A."/>
            <person name="Chapman S.B."/>
            <person name="Chen Z."/>
            <person name="Dunbar C."/>
            <person name="Freedman E."/>
            <person name="Gearin G."/>
            <person name="Gellesch M."/>
            <person name="Goldberg J."/>
            <person name="Griggs A."/>
            <person name="Gujja S."/>
            <person name="Heiman D."/>
            <person name="Howarth C."/>
            <person name="Larson L."/>
            <person name="Lui A."/>
            <person name="MacDonald P.J.P."/>
            <person name="Montmayeur A."/>
            <person name="Murphy C."/>
            <person name="Neiman D."/>
            <person name="Pearson M."/>
            <person name="Priest M."/>
            <person name="Roberts A."/>
            <person name="Saif S."/>
            <person name="Shea T."/>
            <person name="Shenoy N."/>
            <person name="Sisk P."/>
            <person name="Stolte C."/>
            <person name="Sykes S."/>
            <person name="Wortman J."/>
            <person name="Nusbaum C."/>
            <person name="Birren B."/>
        </authorList>
    </citation>
    <scope>NUCLEOTIDE SEQUENCE [LARGE SCALE GENOMIC DNA]</scope>
    <source>
        <strain evidence="3 4">ATCC 43532</strain>
    </source>
</reference>
<name>G5GNE3_9FIRM</name>
<dbReference type="eggNOG" id="COG3587">
    <property type="taxonomic scope" value="Bacteria"/>
</dbReference>
<dbReference type="InterPro" id="IPR006935">
    <property type="entry name" value="Helicase/UvrB_N"/>
</dbReference>
<proteinExistence type="predicted"/>
<dbReference type="HOGENOM" id="CLU_011799_0_0_9"/>
<feature type="domain" description="Helicase/UvrB N-terminal" evidence="1">
    <location>
        <begin position="109"/>
        <end position="280"/>
    </location>
</feature>
<dbReference type="InterPro" id="IPR027417">
    <property type="entry name" value="P-loop_NTPase"/>
</dbReference>
<dbReference type="EMBL" id="ACZM01000007">
    <property type="protein sequence ID" value="EHG21480.1"/>
    <property type="molecule type" value="Genomic_DNA"/>
</dbReference>
<dbReference type="Gene3D" id="3.40.50.300">
    <property type="entry name" value="P-loop containing nucleotide triphosphate hydrolases"/>
    <property type="match status" value="2"/>
</dbReference>
<evidence type="ECO:0000313" key="4">
    <source>
        <dbReference type="Proteomes" id="UP000004129"/>
    </source>
</evidence>
<dbReference type="GO" id="GO:0005524">
    <property type="term" value="F:ATP binding"/>
    <property type="evidence" value="ECO:0007669"/>
    <property type="project" value="InterPro"/>
</dbReference>
<dbReference type="RefSeq" id="WP_006692347.1">
    <property type="nucleotide sequence ID" value="NZ_JH376798.1"/>
</dbReference>
<dbReference type="Pfam" id="PF04851">
    <property type="entry name" value="ResIII"/>
    <property type="match status" value="1"/>
</dbReference>
<dbReference type="GO" id="GO:0003677">
    <property type="term" value="F:DNA binding"/>
    <property type="evidence" value="ECO:0007669"/>
    <property type="project" value="InterPro"/>
</dbReference>
<dbReference type="SUPFAM" id="SSF52540">
    <property type="entry name" value="P-loop containing nucleoside triphosphate hydrolases"/>
    <property type="match status" value="2"/>
</dbReference>
<comment type="caution">
    <text evidence="3">The sequence shown here is derived from an EMBL/GenBank/DDBJ whole genome shotgun (WGS) entry which is preliminary data.</text>
</comment>
<dbReference type="PATRIC" id="fig|679201.3.peg.906"/>
<organism evidence="3 4">
    <name type="scientific">Selenomonas infelix ATCC 43532</name>
    <dbReference type="NCBI Taxonomy" id="679201"/>
    <lineage>
        <taxon>Bacteria</taxon>
        <taxon>Bacillati</taxon>
        <taxon>Bacillota</taxon>
        <taxon>Negativicutes</taxon>
        <taxon>Selenomonadales</taxon>
        <taxon>Selenomonadaceae</taxon>
        <taxon>Selenomonas</taxon>
    </lineage>
</organism>
<accession>G5GNE3</accession>
<evidence type="ECO:0000313" key="3">
    <source>
        <dbReference type="EMBL" id="EHG21480.1"/>
    </source>
</evidence>
<evidence type="ECO:0000259" key="1">
    <source>
        <dbReference type="Pfam" id="PF04851"/>
    </source>
</evidence>
<feature type="domain" description="Type III restriction enzyme C-terminal endonuclease" evidence="2">
    <location>
        <begin position="922"/>
        <end position="1028"/>
    </location>
</feature>
<gene>
    <name evidence="3" type="ORF">HMPREF9334_00897</name>
</gene>